<organism evidence="2">
    <name type="scientific">Sinorhizobium medicae</name>
    <dbReference type="NCBI Taxonomy" id="110321"/>
    <lineage>
        <taxon>Bacteria</taxon>
        <taxon>Pseudomonadati</taxon>
        <taxon>Pseudomonadota</taxon>
        <taxon>Alphaproteobacteria</taxon>
        <taxon>Hyphomicrobiales</taxon>
        <taxon>Rhizobiaceae</taxon>
        <taxon>Sinorhizobium/Ensifer group</taxon>
        <taxon>Sinorhizobium</taxon>
    </lineage>
</organism>
<dbReference type="InterPro" id="IPR039459">
    <property type="entry name" value="RepB-like_DNA_primase_dom"/>
</dbReference>
<protein>
    <submittedName>
        <fullName evidence="2">Virulence-associated E family protein</fullName>
    </submittedName>
</protein>
<evidence type="ECO:0000259" key="1">
    <source>
        <dbReference type="Pfam" id="PF16793"/>
    </source>
</evidence>
<reference evidence="2" key="1">
    <citation type="submission" date="2019-06" db="EMBL/GenBank/DDBJ databases">
        <authorList>
            <person name="Le Quere A."/>
            <person name="Colella S."/>
        </authorList>
    </citation>
    <scope>NUCLEOTIDE SEQUENCE</scope>
    <source>
        <strain evidence="2">EmedicaeMD41</strain>
    </source>
</reference>
<evidence type="ECO:0000313" key="2">
    <source>
        <dbReference type="EMBL" id="VTZ62309.1"/>
    </source>
</evidence>
<sequence length="189" mass="21120">MTEEFLIPQPQTFAAISYLQQILPNRWDLAAIPPDGSRPEFRTFAPTEIQAATAWIEERQGRAGLYYHVNEIRPGIRHRKATKADIARVLHLHADIDVSDDVTLQRIRSFAPAPTVIVFSGGGYQPIWKLREPSTELDRAECINMAIAHALGGDNCHNVDRLLRLPGTVNMPNAKKQATGRVPVLARII</sequence>
<dbReference type="Pfam" id="PF16793">
    <property type="entry name" value="RepB_primase"/>
    <property type="match status" value="1"/>
</dbReference>
<gene>
    <name evidence="2" type="ORF">EMEDMD4_370173</name>
</gene>
<dbReference type="Proteomes" id="UP000507954">
    <property type="component" value="Unassembled WGS sequence"/>
</dbReference>
<dbReference type="AlphaFoldDB" id="A0A508X2B9"/>
<accession>A0A508X2B9</accession>
<dbReference type="RefSeq" id="WP_180161835.1">
    <property type="nucleotide sequence ID" value="NZ_CABFNB010000103.1"/>
</dbReference>
<name>A0A508X2B9_9HYPH</name>
<dbReference type="EMBL" id="CABFNB010000103">
    <property type="protein sequence ID" value="VTZ62309.1"/>
    <property type="molecule type" value="Genomic_DNA"/>
</dbReference>
<feature type="domain" description="RepB-like DNA primase" evidence="1">
    <location>
        <begin position="56"/>
        <end position="183"/>
    </location>
</feature>
<dbReference type="Gene3D" id="3.30.70.1790">
    <property type="entry name" value="RepB DNA-primase, N-terminal domain"/>
    <property type="match status" value="1"/>
</dbReference>
<proteinExistence type="predicted"/>